<protein>
    <submittedName>
        <fullName evidence="1">HPF/RaiA family ribosome-associated protein</fullName>
    </submittedName>
</protein>
<evidence type="ECO:0000313" key="2">
    <source>
        <dbReference type="Proteomes" id="UP000697710"/>
    </source>
</evidence>
<reference evidence="1" key="1">
    <citation type="submission" date="2020-04" db="EMBL/GenBank/DDBJ databases">
        <authorList>
            <person name="Zhang T."/>
        </authorList>
    </citation>
    <scope>NUCLEOTIDE SEQUENCE</scope>
    <source>
        <strain evidence="1">HKST-UBA01</strain>
    </source>
</reference>
<name>A0A956RQE7_UNCEI</name>
<accession>A0A956RQE7</accession>
<dbReference type="Gene3D" id="3.30.160.100">
    <property type="entry name" value="Ribosome hibernation promotion factor-like"/>
    <property type="match status" value="1"/>
</dbReference>
<evidence type="ECO:0000313" key="1">
    <source>
        <dbReference type="EMBL" id="MCA9728905.1"/>
    </source>
</evidence>
<proteinExistence type="predicted"/>
<dbReference type="Proteomes" id="UP000697710">
    <property type="component" value="Unassembled WGS sequence"/>
</dbReference>
<sequence length="114" mass="12795">MRLHIEGDGIRITQTLERNIRRRLDFALRKYGSQVQTVTVRLTDVNGPRGGVDKRCSITVGGSGWDVFVEDLDSDVFVLLSRSVARMSRSVDRKIKRARSVPSVPLRALVVDSN</sequence>
<comment type="caution">
    <text evidence="1">The sequence shown here is derived from an EMBL/GenBank/DDBJ whole genome shotgun (WGS) entry which is preliminary data.</text>
</comment>
<dbReference type="Pfam" id="PF02482">
    <property type="entry name" value="Ribosomal_S30AE"/>
    <property type="match status" value="1"/>
</dbReference>
<dbReference type="InterPro" id="IPR003489">
    <property type="entry name" value="RHF/RaiA"/>
</dbReference>
<dbReference type="AlphaFoldDB" id="A0A956RQE7"/>
<reference evidence="1" key="2">
    <citation type="journal article" date="2021" name="Microbiome">
        <title>Successional dynamics and alternative stable states in a saline activated sludge microbial community over 9 years.</title>
        <authorList>
            <person name="Wang Y."/>
            <person name="Ye J."/>
            <person name="Ju F."/>
            <person name="Liu L."/>
            <person name="Boyd J.A."/>
            <person name="Deng Y."/>
            <person name="Parks D.H."/>
            <person name="Jiang X."/>
            <person name="Yin X."/>
            <person name="Woodcroft B.J."/>
            <person name="Tyson G.W."/>
            <person name="Hugenholtz P."/>
            <person name="Polz M.F."/>
            <person name="Zhang T."/>
        </authorList>
    </citation>
    <scope>NUCLEOTIDE SEQUENCE</scope>
    <source>
        <strain evidence="1">HKST-UBA01</strain>
    </source>
</reference>
<gene>
    <name evidence="1" type="ORF">KC729_14535</name>
</gene>
<dbReference type="SUPFAM" id="SSF69754">
    <property type="entry name" value="Ribosome binding protein Y (YfiA homologue)"/>
    <property type="match status" value="1"/>
</dbReference>
<organism evidence="1 2">
    <name type="scientific">Eiseniibacteriota bacterium</name>
    <dbReference type="NCBI Taxonomy" id="2212470"/>
    <lineage>
        <taxon>Bacteria</taxon>
        <taxon>Candidatus Eiseniibacteriota</taxon>
    </lineage>
</organism>
<dbReference type="InterPro" id="IPR036567">
    <property type="entry name" value="RHF-like"/>
</dbReference>
<dbReference type="EMBL" id="JAGQHR010000509">
    <property type="protein sequence ID" value="MCA9728905.1"/>
    <property type="molecule type" value="Genomic_DNA"/>
</dbReference>